<keyword evidence="1" id="KW-0812">Transmembrane</keyword>
<accession>A0ABV4LU50</accession>
<name>A0ABV4LU50_VIBSP</name>
<proteinExistence type="predicted"/>
<reference evidence="2 3" key="1">
    <citation type="submission" date="2024-06" db="EMBL/GenBank/DDBJ databases">
        <authorList>
            <person name="Steensen K."/>
            <person name="Seneca J."/>
            <person name="Bartlau N."/>
            <person name="Yu A.X."/>
            <person name="Polz M.F."/>
        </authorList>
    </citation>
    <scope>NUCLEOTIDE SEQUENCE [LARGE SCALE GENOMIC DNA]</scope>
    <source>
        <strain evidence="2 3">1F145</strain>
    </source>
</reference>
<evidence type="ECO:0000256" key="1">
    <source>
        <dbReference type="SAM" id="Phobius"/>
    </source>
</evidence>
<evidence type="ECO:0000313" key="2">
    <source>
        <dbReference type="EMBL" id="MEZ8181946.1"/>
    </source>
</evidence>
<comment type="caution">
    <text evidence="2">The sequence shown here is derived from an EMBL/GenBank/DDBJ whole genome shotgun (WGS) entry which is preliminary data.</text>
</comment>
<gene>
    <name evidence="2" type="ORF">ACED33_14765</name>
</gene>
<sequence>MKFNFKLRYVKSPENTDLAVELNGESSDTQDNQSSKGWLVLVLDYLPLVASFAGVLLPILGIPFPPN</sequence>
<feature type="transmembrane region" description="Helical" evidence="1">
    <location>
        <begin position="38"/>
        <end position="64"/>
    </location>
</feature>
<protein>
    <submittedName>
        <fullName evidence="2">Uncharacterized protein</fullName>
    </submittedName>
</protein>
<dbReference type="EMBL" id="JBGOOW010000017">
    <property type="protein sequence ID" value="MEZ8181946.1"/>
    <property type="molecule type" value="Genomic_DNA"/>
</dbReference>
<dbReference type="Proteomes" id="UP001569200">
    <property type="component" value="Unassembled WGS sequence"/>
</dbReference>
<dbReference type="RefSeq" id="WP_054543202.1">
    <property type="nucleotide sequence ID" value="NZ_CAWMQV010000122.1"/>
</dbReference>
<organism evidence="2 3">
    <name type="scientific">Vibrio splendidus</name>
    <dbReference type="NCBI Taxonomy" id="29497"/>
    <lineage>
        <taxon>Bacteria</taxon>
        <taxon>Pseudomonadati</taxon>
        <taxon>Pseudomonadota</taxon>
        <taxon>Gammaproteobacteria</taxon>
        <taxon>Vibrionales</taxon>
        <taxon>Vibrionaceae</taxon>
        <taxon>Vibrio</taxon>
    </lineage>
</organism>
<keyword evidence="1" id="KW-0472">Membrane</keyword>
<keyword evidence="3" id="KW-1185">Reference proteome</keyword>
<keyword evidence="1" id="KW-1133">Transmembrane helix</keyword>
<evidence type="ECO:0000313" key="3">
    <source>
        <dbReference type="Proteomes" id="UP001569200"/>
    </source>
</evidence>